<evidence type="ECO:0000313" key="1">
    <source>
        <dbReference type="EMBL" id="SFV90921.1"/>
    </source>
</evidence>
<dbReference type="PANTHER" id="PTHR38471">
    <property type="entry name" value="FOUR HELIX BUNDLE PROTEIN"/>
    <property type="match status" value="1"/>
</dbReference>
<dbReference type="InterPro" id="IPR012657">
    <property type="entry name" value="23S_rRNA-intervening_sequence"/>
</dbReference>
<gene>
    <name evidence="1" type="ORF">MNB_SV-4-475</name>
</gene>
<dbReference type="Pfam" id="PF05635">
    <property type="entry name" value="23S_rRNA_IVP"/>
    <property type="match status" value="1"/>
</dbReference>
<dbReference type="InterPro" id="IPR036583">
    <property type="entry name" value="23S_rRNA_IVS_sf"/>
</dbReference>
<proteinExistence type="predicted"/>
<dbReference type="SUPFAM" id="SSF158446">
    <property type="entry name" value="IVS-encoded protein-like"/>
    <property type="match status" value="1"/>
</dbReference>
<accession>A0A1W1EAN3</accession>
<dbReference type="PANTHER" id="PTHR38471:SF2">
    <property type="entry name" value="FOUR HELIX BUNDLE PROTEIN"/>
    <property type="match status" value="1"/>
</dbReference>
<dbReference type="Gene3D" id="1.20.1440.60">
    <property type="entry name" value="23S rRNA-intervening sequence"/>
    <property type="match status" value="1"/>
</dbReference>
<reference evidence="1" key="1">
    <citation type="submission" date="2016-10" db="EMBL/GenBank/DDBJ databases">
        <authorList>
            <person name="de Groot N.N."/>
        </authorList>
    </citation>
    <scope>NUCLEOTIDE SEQUENCE</scope>
</reference>
<organism evidence="1">
    <name type="scientific">hydrothermal vent metagenome</name>
    <dbReference type="NCBI Taxonomy" id="652676"/>
    <lineage>
        <taxon>unclassified sequences</taxon>
        <taxon>metagenomes</taxon>
        <taxon>ecological metagenomes</taxon>
    </lineage>
</organism>
<dbReference type="NCBIfam" id="TIGR02436">
    <property type="entry name" value="four helix bundle protein"/>
    <property type="match status" value="1"/>
</dbReference>
<protein>
    <submittedName>
        <fullName evidence="1">Conserved protein</fullName>
    </submittedName>
</protein>
<dbReference type="PIRSF" id="PIRSF035652">
    <property type="entry name" value="CHP02436"/>
    <property type="match status" value="1"/>
</dbReference>
<sequence length="119" mass="13779">MQKENILYSKSYAFAIRTVNLSRYLNNEKREFILSKQILRSGTAICALISEAEFAQSQADFINKLMVSLKEANETKYWINLLYDTNCISNAMYKSLIDDIREIIRLLVSIVKKIKSKTS</sequence>
<dbReference type="AlphaFoldDB" id="A0A1W1EAN3"/>
<name>A0A1W1EAN3_9ZZZZ</name>
<dbReference type="EMBL" id="FPIB01000026">
    <property type="protein sequence ID" value="SFV90921.1"/>
    <property type="molecule type" value="Genomic_DNA"/>
</dbReference>